<accession>A0A448WQD1</accession>
<organism evidence="1 2">
    <name type="scientific">Protopolystoma xenopodis</name>
    <dbReference type="NCBI Taxonomy" id="117903"/>
    <lineage>
        <taxon>Eukaryota</taxon>
        <taxon>Metazoa</taxon>
        <taxon>Spiralia</taxon>
        <taxon>Lophotrochozoa</taxon>
        <taxon>Platyhelminthes</taxon>
        <taxon>Monogenea</taxon>
        <taxon>Polyopisthocotylea</taxon>
        <taxon>Polystomatidea</taxon>
        <taxon>Polystomatidae</taxon>
        <taxon>Protopolystoma</taxon>
    </lineage>
</organism>
<gene>
    <name evidence="1" type="ORF">PXEA_LOCUS10968</name>
</gene>
<comment type="caution">
    <text evidence="1">The sequence shown here is derived from an EMBL/GenBank/DDBJ whole genome shotgun (WGS) entry which is preliminary data.</text>
</comment>
<evidence type="ECO:0000313" key="1">
    <source>
        <dbReference type="EMBL" id="VEL17528.1"/>
    </source>
</evidence>
<protein>
    <submittedName>
        <fullName evidence="1">Uncharacterized protein</fullName>
    </submittedName>
</protein>
<dbReference type="Proteomes" id="UP000784294">
    <property type="component" value="Unassembled WGS sequence"/>
</dbReference>
<reference evidence="1" key="1">
    <citation type="submission" date="2018-11" db="EMBL/GenBank/DDBJ databases">
        <authorList>
            <consortium name="Pathogen Informatics"/>
        </authorList>
    </citation>
    <scope>NUCLEOTIDE SEQUENCE</scope>
</reference>
<evidence type="ECO:0000313" key="2">
    <source>
        <dbReference type="Proteomes" id="UP000784294"/>
    </source>
</evidence>
<proteinExistence type="predicted"/>
<dbReference type="EMBL" id="CAAALY010033024">
    <property type="protein sequence ID" value="VEL17528.1"/>
    <property type="molecule type" value="Genomic_DNA"/>
</dbReference>
<dbReference type="AlphaFoldDB" id="A0A448WQD1"/>
<sequence>MSKFSTLDISLHAHLLTLPIQIRRPILSSIVLISVTRRVVLLFSHLLV</sequence>
<name>A0A448WQD1_9PLAT</name>
<keyword evidence="2" id="KW-1185">Reference proteome</keyword>